<dbReference type="AlphaFoldDB" id="A0A7W6GZE1"/>
<dbReference type="Gene3D" id="3.40.630.30">
    <property type="match status" value="1"/>
</dbReference>
<dbReference type="PROSITE" id="PS51186">
    <property type="entry name" value="GNAT"/>
    <property type="match status" value="1"/>
</dbReference>
<evidence type="ECO:0000313" key="2">
    <source>
        <dbReference type="EMBL" id="MBB3992493.1"/>
    </source>
</evidence>
<dbReference type="InterPro" id="IPR016181">
    <property type="entry name" value="Acyl_CoA_acyltransferase"/>
</dbReference>
<reference evidence="2 3" key="1">
    <citation type="submission" date="2020-08" db="EMBL/GenBank/DDBJ databases">
        <title>Genomic Encyclopedia of Type Strains, Phase IV (KMG-IV): sequencing the most valuable type-strain genomes for metagenomic binning, comparative biology and taxonomic classification.</title>
        <authorList>
            <person name="Goeker M."/>
        </authorList>
    </citation>
    <scope>NUCLEOTIDE SEQUENCE [LARGE SCALE GENOMIC DNA]</scope>
    <source>
        <strain evidence="2 3">DSM 102234</strain>
    </source>
</reference>
<organism evidence="2 3">
    <name type="scientific">Sulfitobacter undariae</name>
    <dbReference type="NCBI Taxonomy" id="1563671"/>
    <lineage>
        <taxon>Bacteria</taxon>
        <taxon>Pseudomonadati</taxon>
        <taxon>Pseudomonadota</taxon>
        <taxon>Alphaproteobacteria</taxon>
        <taxon>Rhodobacterales</taxon>
        <taxon>Roseobacteraceae</taxon>
        <taxon>Sulfitobacter</taxon>
    </lineage>
</organism>
<comment type="caution">
    <text evidence="2">The sequence shown here is derived from an EMBL/GenBank/DDBJ whole genome shotgun (WGS) entry which is preliminary data.</text>
</comment>
<dbReference type="InterPro" id="IPR000182">
    <property type="entry name" value="GNAT_dom"/>
</dbReference>
<evidence type="ECO:0000313" key="3">
    <source>
        <dbReference type="Proteomes" id="UP000530268"/>
    </source>
</evidence>
<name>A0A7W6GZE1_9RHOB</name>
<dbReference type="Pfam" id="PF00583">
    <property type="entry name" value="Acetyltransf_1"/>
    <property type="match status" value="1"/>
</dbReference>
<dbReference type="GO" id="GO:0016747">
    <property type="term" value="F:acyltransferase activity, transferring groups other than amino-acyl groups"/>
    <property type="evidence" value="ECO:0007669"/>
    <property type="project" value="InterPro"/>
</dbReference>
<accession>A0A7W6GZE1</accession>
<dbReference type="SUPFAM" id="SSF55729">
    <property type="entry name" value="Acyl-CoA N-acyltransferases (Nat)"/>
    <property type="match status" value="1"/>
</dbReference>
<sequence length="239" mass="25994">MIPDIATLYDVSEGTWPPERTWVEGPWTLRDGAGGGKRVSAATALGEVDEADVVQAEAAMQSIGQRSLFMIREGEEALDALLATRGYDCIDEVVVYVAPIDLLTDQAVPRVTCFSIWKPLAIMNEIWASGGIGAERLAVMDRAKVKTGILTRWNEKPAGVAFAAVHNGVTMVHAVEVLTHQRKLGVAQWMMRAAAFWGAKQGAQHLAVLCVADNKPANALYTKLGFTRAGTYHYRQSPE</sequence>
<proteinExistence type="predicted"/>
<dbReference type="Proteomes" id="UP000530268">
    <property type="component" value="Unassembled WGS sequence"/>
</dbReference>
<feature type="domain" description="N-acetyltransferase" evidence="1">
    <location>
        <begin position="106"/>
        <end position="239"/>
    </location>
</feature>
<dbReference type="EMBL" id="JACIEI010000001">
    <property type="protein sequence ID" value="MBB3992493.1"/>
    <property type="molecule type" value="Genomic_DNA"/>
</dbReference>
<keyword evidence="2" id="KW-0808">Transferase</keyword>
<evidence type="ECO:0000259" key="1">
    <source>
        <dbReference type="PROSITE" id="PS51186"/>
    </source>
</evidence>
<keyword evidence="3" id="KW-1185">Reference proteome</keyword>
<gene>
    <name evidence="2" type="ORF">GGR95_000112</name>
</gene>
<protein>
    <submittedName>
        <fullName evidence="2">GNAT superfamily N-acetyltransferase</fullName>
    </submittedName>
</protein>
<dbReference type="RefSeq" id="WP_184561708.1">
    <property type="nucleotide sequence ID" value="NZ_JACIEI010000001.1"/>
</dbReference>